<dbReference type="InterPro" id="IPR018060">
    <property type="entry name" value="HTH_AraC"/>
</dbReference>
<dbReference type="InterPro" id="IPR011051">
    <property type="entry name" value="RmlC_Cupin_sf"/>
</dbReference>
<dbReference type="Pfam" id="PF12833">
    <property type="entry name" value="HTH_18"/>
    <property type="match status" value="1"/>
</dbReference>
<dbReference type="Gene3D" id="1.10.10.60">
    <property type="entry name" value="Homeodomain-like"/>
    <property type="match status" value="2"/>
</dbReference>
<dbReference type="PANTHER" id="PTHR43280">
    <property type="entry name" value="ARAC-FAMILY TRANSCRIPTIONAL REGULATOR"/>
    <property type="match status" value="1"/>
</dbReference>
<dbReference type="RefSeq" id="WP_131596378.1">
    <property type="nucleotide sequence ID" value="NZ_SJSL01000002.1"/>
</dbReference>
<dbReference type="InterPro" id="IPR009057">
    <property type="entry name" value="Homeodomain-like_sf"/>
</dbReference>
<dbReference type="SUPFAM" id="SSF46689">
    <property type="entry name" value="Homeodomain-like"/>
    <property type="match status" value="2"/>
</dbReference>
<dbReference type="CDD" id="cd06976">
    <property type="entry name" value="cupin_MtlR-like_N"/>
    <property type="match status" value="1"/>
</dbReference>
<dbReference type="InterPro" id="IPR013096">
    <property type="entry name" value="Cupin_2"/>
</dbReference>
<protein>
    <submittedName>
        <fullName evidence="5">AraC family transcriptional regulator</fullName>
    </submittedName>
</protein>
<keyword evidence="2" id="KW-0238">DNA-binding</keyword>
<proteinExistence type="predicted"/>
<keyword evidence="1" id="KW-0805">Transcription regulation</keyword>
<dbReference type="PANTHER" id="PTHR43280:SF27">
    <property type="entry name" value="TRANSCRIPTIONAL REGULATOR MTLR"/>
    <property type="match status" value="1"/>
</dbReference>
<name>A0A4V6N618_9SPHI</name>
<dbReference type="PROSITE" id="PS01124">
    <property type="entry name" value="HTH_ARAC_FAMILY_2"/>
    <property type="match status" value="1"/>
</dbReference>
<evidence type="ECO:0000259" key="4">
    <source>
        <dbReference type="PROSITE" id="PS01124"/>
    </source>
</evidence>
<dbReference type="Proteomes" id="UP000293347">
    <property type="component" value="Unassembled WGS sequence"/>
</dbReference>
<sequence>MKAILQKVPESVDSSFAVQEFRSAYFDTPWHFHPEYELVYILESEGKRFVGDKISNFKPGDLVLLGSNLPHWYRNDAIYYNDDPSLKASSIVIQFTTDFLGDTFLLSPEMFEIHQILQKAQKGLEIKGGLSNKVAKMVREITDLKGMDRLLQLLRILNAISKSDEYRLLSNKGPSIGVNVNDPKRINKIYEYVMNHFTEPITINEASELIHMCPSTFCRYFKKRTRNTFTFFLNEIRIGHACKLLIEEDLSITEICYKSGFNNISYFNRQFKSRKNMTPQAFRQEYYKKSSYSAAL</sequence>
<dbReference type="GO" id="GO:0003700">
    <property type="term" value="F:DNA-binding transcription factor activity"/>
    <property type="evidence" value="ECO:0007669"/>
    <property type="project" value="InterPro"/>
</dbReference>
<dbReference type="PROSITE" id="PS00041">
    <property type="entry name" value="HTH_ARAC_FAMILY_1"/>
    <property type="match status" value="1"/>
</dbReference>
<evidence type="ECO:0000313" key="5">
    <source>
        <dbReference type="EMBL" id="TCD01577.1"/>
    </source>
</evidence>
<dbReference type="Gene3D" id="2.60.120.10">
    <property type="entry name" value="Jelly Rolls"/>
    <property type="match status" value="1"/>
</dbReference>
<feature type="domain" description="HTH araC/xylS-type" evidence="4">
    <location>
        <begin position="187"/>
        <end position="285"/>
    </location>
</feature>
<dbReference type="OrthoDB" id="9787988at2"/>
<dbReference type="AlphaFoldDB" id="A0A4V6N618"/>
<dbReference type="InterPro" id="IPR018062">
    <property type="entry name" value="HTH_AraC-typ_CS"/>
</dbReference>
<gene>
    <name evidence="5" type="ORF">EZ437_12675</name>
</gene>
<keyword evidence="6" id="KW-1185">Reference proteome</keyword>
<evidence type="ECO:0000256" key="3">
    <source>
        <dbReference type="ARBA" id="ARBA00023163"/>
    </source>
</evidence>
<evidence type="ECO:0000313" key="6">
    <source>
        <dbReference type="Proteomes" id="UP000293347"/>
    </source>
</evidence>
<dbReference type="EMBL" id="SJSL01000002">
    <property type="protein sequence ID" value="TCD01577.1"/>
    <property type="molecule type" value="Genomic_DNA"/>
</dbReference>
<dbReference type="SUPFAM" id="SSF51182">
    <property type="entry name" value="RmlC-like cupins"/>
    <property type="match status" value="1"/>
</dbReference>
<dbReference type="InterPro" id="IPR014710">
    <property type="entry name" value="RmlC-like_jellyroll"/>
</dbReference>
<organism evidence="5 6">
    <name type="scientific">Pedobacter psychroterrae</name>
    <dbReference type="NCBI Taxonomy" id="2530453"/>
    <lineage>
        <taxon>Bacteria</taxon>
        <taxon>Pseudomonadati</taxon>
        <taxon>Bacteroidota</taxon>
        <taxon>Sphingobacteriia</taxon>
        <taxon>Sphingobacteriales</taxon>
        <taxon>Sphingobacteriaceae</taxon>
        <taxon>Pedobacter</taxon>
    </lineage>
</organism>
<evidence type="ECO:0000256" key="1">
    <source>
        <dbReference type="ARBA" id="ARBA00023015"/>
    </source>
</evidence>
<reference evidence="5 6" key="1">
    <citation type="submission" date="2019-02" db="EMBL/GenBank/DDBJ databases">
        <title>Pedobacter sp. RP-1-14 sp. nov., isolated from Arctic soil.</title>
        <authorList>
            <person name="Dahal R.H."/>
        </authorList>
    </citation>
    <scope>NUCLEOTIDE SEQUENCE [LARGE SCALE GENOMIC DNA]</scope>
    <source>
        <strain evidence="5 6">RP-1-14</strain>
    </source>
</reference>
<dbReference type="GO" id="GO:0043565">
    <property type="term" value="F:sequence-specific DNA binding"/>
    <property type="evidence" value="ECO:0007669"/>
    <property type="project" value="InterPro"/>
</dbReference>
<dbReference type="SMART" id="SM00342">
    <property type="entry name" value="HTH_ARAC"/>
    <property type="match status" value="1"/>
</dbReference>
<comment type="caution">
    <text evidence="5">The sequence shown here is derived from an EMBL/GenBank/DDBJ whole genome shotgun (WGS) entry which is preliminary data.</text>
</comment>
<evidence type="ECO:0000256" key="2">
    <source>
        <dbReference type="ARBA" id="ARBA00023125"/>
    </source>
</evidence>
<accession>A0A4V6N618</accession>
<keyword evidence="3" id="KW-0804">Transcription</keyword>
<dbReference type="Pfam" id="PF07883">
    <property type="entry name" value="Cupin_2"/>
    <property type="match status" value="1"/>
</dbReference>